<accession>A0AAN5DGF1</accession>
<dbReference type="AlphaFoldDB" id="A0AAN5DGF1"/>
<evidence type="ECO:0000313" key="3">
    <source>
        <dbReference type="Proteomes" id="UP001328107"/>
    </source>
</evidence>
<keyword evidence="3" id="KW-1185">Reference proteome</keyword>
<proteinExistence type="predicted"/>
<comment type="caution">
    <text evidence="2">The sequence shown here is derived from an EMBL/GenBank/DDBJ whole genome shotgun (WGS) entry which is preliminary data.</text>
</comment>
<organism evidence="2 3">
    <name type="scientific">Pristionchus mayeri</name>
    <dbReference type="NCBI Taxonomy" id="1317129"/>
    <lineage>
        <taxon>Eukaryota</taxon>
        <taxon>Metazoa</taxon>
        <taxon>Ecdysozoa</taxon>
        <taxon>Nematoda</taxon>
        <taxon>Chromadorea</taxon>
        <taxon>Rhabditida</taxon>
        <taxon>Rhabditina</taxon>
        <taxon>Diplogasteromorpha</taxon>
        <taxon>Diplogasteroidea</taxon>
        <taxon>Neodiplogasteridae</taxon>
        <taxon>Pristionchus</taxon>
    </lineage>
</organism>
<sequence length="181" mass="19564">MPYAAASYSFLVSRSAEIDLCIPLEGEDSIDTRSVEDSVSFSSSSTSTVRLERPEERLGRLAKWALRSGANFLVVTTLFGILEATLLASTSLCFSTSQLTCMRLSRLRVRGDRRSRTKAVGIFSSAGEAGRMVIGMEGTRTNSLDGHFSILSCLSDSSECHLSSRRPATSPTSSESSTSSW</sequence>
<feature type="compositionally biased region" description="Low complexity" evidence="1">
    <location>
        <begin position="165"/>
        <end position="181"/>
    </location>
</feature>
<feature type="region of interest" description="Disordered" evidence="1">
    <location>
        <begin position="160"/>
        <end position="181"/>
    </location>
</feature>
<gene>
    <name evidence="2" type="ORF">PMAYCL1PPCAC_32666</name>
</gene>
<evidence type="ECO:0000256" key="1">
    <source>
        <dbReference type="SAM" id="MobiDB-lite"/>
    </source>
</evidence>
<dbReference type="EMBL" id="BTRK01000006">
    <property type="protein sequence ID" value="GMR62471.1"/>
    <property type="molecule type" value="Genomic_DNA"/>
</dbReference>
<feature type="non-terminal residue" evidence="2">
    <location>
        <position position="181"/>
    </location>
</feature>
<name>A0AAN5DGF1_9BILA</name>
<reference evidence="3" key="1">
    <citation type="submission" date="2022-10" db="EMBL/GenBank/DDBJ databases">
        <title>Genome assembly of Pristionchus species.</title>
        <authorList>
            <person name="Yoshida K."/>
            <person name="Sommer R.J."/>
        </authorList>
    </citation>
    <scope>NUCLEOTIDE SEQUENCE [LARGE SCALE GENOMIC DNA]</scope>
    <source>
        <strain evidence="3">RS5460</strain>
    </source>
</reference>
<dbReference type="Proteomes" id="UP001328107">
    <property type="component" value="Unassembled WGS sequence"/>
</dbReference>
<protein>
    <submittedName>
        <fullName evidence="2">Uncharacterized protein</fullName>
    </submittedName>
</protein>
<evidence type="ECO:0000313" key="2">
    <source>
        <dbReference type="EMBL" id="GMR62471.1"/>
    </source>
</evidence>